<dbReference type="OrthoDB" id="9813151at2"/>
<dbReference type="PANTHER" id="PTHR43065">
    <property type="entry name" value="SENSOR HISTIDINE KINASE"/>
    <property type="match status" value="1"/>
</dbReference>
<dbReference type="InterPro" id="IPR005467">
    <property type="entry name" value="His_kinase_dom"/>
</dbReference>
<dbReference type="CDD" id="cd00082">
    <property type="entry name" value="HisKA"/>
    <property type="match status" value="1"/>
</dbReference>
<evidence type="ECO:0000313" key="7">
    <source>
        <dbReference type="Proteomes" id="UP000295097"/>
    </source>
</evidence>
<dbReference type="Pfam" id="PF02518">
    <property type="entry name" value="HATPase_c"/>
    <property type="match status" value="1"/>
</dbReference>
<evidence type="ECO:0000256" key="2">
    <source>
        <dbReference type="ARBA" id="ARBA00012438"/>
    </source>
</evidence>
<comment type="caution">
    <text evidence="6">The sequence shown here is derived from an EMBL/GenBank/DDBJ whole genome shotgun (WGS) entry which is preliminary data.</text>
</comment>
<accession>A0A4R3NPY0</accession>
<evidence type="ECO:0000256" key="3">
    <source>
        <dbReference type="ARBA" id="ARBA00022553"/>
    </source>
</evidence>
<keyword evidence="3" id="KW-0597">Phosphoprotein</keyword>
<dbReference type="SMART" id="SM00387">
    <property type="entry name" value="HATPase_c"/>
    <property type="match status" value="1"/>
</dbReference>
<dbReference type="Gene3D" id="3.30.565.10">
    <property type="entry name" value="Histidine kinase-like ATPase, C-terminal domain"/>
    <property type="match status" value="1"/>
</dbReference>
<evidence type="ECO:0000256" key="1">
    <source>
        <dbReference type="ARBA" id="ARBA00000085"/>
    </source>
</evidence>
<evidence type="ECO:0000259" key="5">
    <source>
        <dbReference type="PROSITE" id="PS50109"/>
    </source>
</evidence>
<dbReference type="RefSeq" id="WP_132313389.1">
    <property type="nucleotide sequence ID" value="NZ_SMAR01000030.1"/>
</dbReference>
<dbReference type="EC" id="2.7.13.3" evidence="2"/>
<dbReference type="Proteomes" id="UP000295097">
    <property type="component" value="Unassembled WGS sequence"/>
</dbReference>
<dbReference type="SUPFAM" id="SSF47384">
    <property type="entry name" value="Homodimeric domain of signal transducing histidine kinase"/>
    <property type="match status" value="1"/>
</dbReference>
<evidence type="ECO:0000256" key="4">
    <source>
        <dbReference type="SAM" id="Phobius"/>
    </source>
</evidence>
<dbReference type="InterPro" id="IPR036097">
    <property type="entry name" value="HisK_dim/P_sf"/>
</dbReference>
<sequence length="514" mass="56070">MNNRHSIYQILGSPLFLFLGWVVVTVVMLAAAVGFEHRRLMSEFYDEATVMHRLVSQRADQHDAHLTALSAIADSETDGRDRVFLNVARTIQQFYPRVKDVDLVSLTPGGTVLSTRDGLSAERQQMIRAAAEGSHGELVITKAPGDAGRYLLIKRSPNNENARYGLALEVDGLSLLGMDSDFWSRPAVTRSLALPDRSLLAGEPPTQSPQFMRRLSSRSQPLELSAGIRPALSDLLPWVLVIPLIVLSSLVYLAFMLWLRQRVFTRRAERQAEISAREARLAHASRVNALGEMASGMAHELTQPLTAILSQAQAGRHLAARGDMEAVGNVLQSIADQSKRASAIIMRLRNWSRMAPEEKTEVDLAGVLKNVELLLSAEARKNGVTLAVNTAEPGLSVRGDQVALEQIVFNLVRNAIEAVEGMLEKQVSVSVRAQDSFAEINVSDSGPGVPDAIRDHLFEPFTTGKPNGTGLGLTLCQRLSEGMGGDIRLLPGTGRTTFRVRIPLEGRNGGKTKG</sequence>
<dbReference type="EMBL" id="SMAR01000030">
    <property type="protein sequence ID" value="TCT34772.1"/>
    <property type="molecule type" value="Genomic_DNA"/>
</dbReference>
<feature type="transmembrane region" description="Helical" evidence="4">
    <location>
        <begin position="235"/>
        <end position="259"/>
    </location>
</feature>
<protein>
    <recommendedName>
        <fullName evidence="2">histidine kinase</fullName>
        <ecNumber evidence="2">2.7.13.3</ecNumber>
    </recommendedName>
</protein>
<dbReference type="SMART" id="SM00388">
    <property type="entry name" value="HisKA"/>
    <property type="match status" value="1"/>
</dbReference>
<dbReference type="PROSITE" id="PS50109">
    <property type="entry name" value="HIS_KIN"/>
    <property type="match status" value="1"/>
</dbReference>
<dbReference type="InterPro" id="IPR004358">
    <property type="entry name" value="Sig_transdc_His_kin-like_C"/>
</dbReference>
<dbReference type="GO" id="GO:0000155">
    <property type="term" value="F:phosphorelay sensor kinase activity"/>
    <property type="evidence" value="ECO:0007669"/>
    <property type="project" value="InterPro"/>
</dbReference>
<dbReference type="PANTHER" id="PTHR43065:SF42">
    <property type="entry name" value="TWO-COMPONENT SENSOR PPRA"/>
    <property type="match status" value="1"/>
</dbReference>
<comment type="catalytic activity">
    <reaction evidence="1">
        <text>ATP + protein L-histidine = ADP + protein N-phospho-L-histidine.</text>
        <dbReference type="EC" id="2.7.13.3"/>
    </reaction>
</comment>
<dbReference type="PRINTS" id="PR00344">
    <property type="entry name" value="BCTRLSENSOR"/>
</dbReference>
<feature type="transmembrane region" description="Helical" evidence="4">
    <location>
        <begin position="15"/>
        <end position="35"/>
    </location>
</feature>
<dbReference type="Gene3D" id="1.10.287.130">
    <property type="match status" value="1"/>
</dbReference>
<keyword evidence="4" id="KW-0812">Transmembrane</keyword>
<keyword evidence="4" id="KW-1133">Transmembrane helix</keyword>
<dbReference type="AlphaFoldDB" id="A0A4R3NPY0"/>
<dbReference type="InterPro" id="IPR003661">
    <property type="entry name" value="HisK_dim/P_dom"/>
</dbReference>
<dbReference type="InterPro" id="IPR036890">
    <property type="entry name" value="HATPase_C_sf"/>
</dbReference>
<reference evidence="6 7" key="1">
    <citation type="submission" date="2019-03" db="EMBL/GenBank/DDBJ databases">
        <title>Freshwater and sediment microbial communities from various areas in North America, analyzing microbe dynamics in response to fracking.</title>
        <authorList>
            <person name="Lamendella R."/>
        </authorList>
    </citation>
    <scope>NUCLEOTIDE SEQUENCE [LARGE SCALE GENOMIC DNA]</scope>
    <source>
        <strain evidence="6 7">175.2</strain>
    </source>
</reference>
<dbReference type="InterPro" id="IPR003594">
    <property type="entry name" value="HATPase_dom"/>
</dbReference>
<dbReference type="Pfam" id="PF00512">
    <property type="entry name" value="HisKA"/>
    <property type="match status" value="1"/>
</dbReference>
<keyword evidence="4" id="KW-0472">Membrane</keyword>
<evidence type="ECO:0000313" key="6">
    <source>
        <dbReference type="EMBL" id="TCT34772.1"/>
    </source>
</evidence>
<keyword evidence="7" id="KW-1185">Reference proteome</keyword>
<name>A0A4R3NPY0_9HYPH</name>
<gene>
    <name evidence="6" type="ORF">EDC90_103016</name>
</gene>
<dbReference type="SUPFAM" id="SSF55874">
    <property type="entry name" value="ATPase domain of HSP90 chaperone/DNA topoisomerase II/histidine kinase"/>
    <property type="match status" value="1"/>
</dbReference>
<organism evidence="6 7">
    <name type="scientific">Martelella mediterranea</name>
    <dbReference type="NCBI Taxonomy" id="293089"/>
    <lineage>
        <taxon>Bacteria</taxon>
        <taxon>Pseudomonadati</taxon>
        <taxon>Pseudomonadota</taxon>
        <taxon>Alphaproteobacteria</taxon>
        <taxon>Hyphomicrobiales</taxon>
        <taxon>Aurantimonadaceae</taxon>
        <taxon>Martelella</taxon>
    </lineage>
</organism>
<proteinExistence type="predicted"/>
<feature type="domain" description="Histidine kinase" evidence="5">
    <location>
        <begin position="296"/>
        <end position="506"/>
    </location>
</feature>